<name>A0A370QUH8_9GAMM</name>
<feature type="domain" description="N-acetyltransferase" evidence="1">
    <location>
        <begin position="4"/>
        <end position="146"/>
    </location>
</feature>
<accession>A0A370QUH8</accession>
<organism evidence="2 3">
    <name type="scientific">Enterobacillus tribolii</name>
    <dbReference type="NCBI Taxonomy" id="1487935"/>
    <lineage>
        <taxon>Bacteria</taxon>
        <taxon>Pseudomonadati</taxon>
        <taxon>Pseudomonadota</taxon>
        <taxon>Gammaproteobacteria</taxon>
        <taxon>Enterobacterales</taxon>
        <taxon>Hafniaceae</taxon>
        <taxon>Enterobacillus</taxon>
    </lineage>
</organism>
<reference evidence="2 3" key="1">
    <citation type="submission" date="2018-07" db="EMBL/GenBank/DDBJ databases">
        <title>Genomic Encyclopedia of Type Strains, Phase IV (KMG-IV): sequencing the most valuable type-strain genomes for metagenomic binning, comparative biology and taxonomic classification.</title>
        <authorList>
            <person name="Goeker M."/>
        </authorList>
    </citation>
    <scope>NUCLEOTIDE SEQUENCE [LARGE SCALE GENOMIC DNA]</scope>
    <source>
        <strain evidence="2 3">DSM 103736</strain>
    </source>
</reference>
<dbReference type="InterPro" id="IPR016181">
    <property type="entry name" value="Acyl_CoA_acyltransferase"/>
</dbReference>
<dbReference type="CDD" id="cd04301">
    <property type="entry name" value="NAT_SF"/>
    <property type="match status" value="1"/>
</dbReference>
<keyword evidence="2" id="KW-0808">Transferase</keyword>
<evidence type="ECO:0000313" key="2">
    <source>
        <dbReference type="EMBL" id="RDK92919.1"/>
    </source>
</evidence>
<dbReference type="EMBL" id="QRAP01000003">
    <property type="protein sequence ID" value="RDK92919.1"/>
    <property type="molecule type" value="Genomic_DNA"/>
</dbReference>
<dbReference type="Gene3D" id="3.40.630.30">
    <property type="match status" value="1"/>
</dbReference>
<dbReference type="RefSeq" id="WP_115458096.1">
    <property type="nucleotide sequence ID" value="NZ_QRAP01000003.1"/>
</dbReference>
<dbReference type="AlphaFoldDB" id="A0A370QUH8"/>
<dbReference type="OrthoDB" id="9812289at2"/>
<dbReference type="PROSITE" id="PS51186">
    <property type="entry name" value="GNAT"/>
    <property type="match status" value="1"/>
</dbReference>
<sequence length="153" mass="16875">MSSLSLRAATPAEIHALYAGLPEFAALHGERDIQARLAGRVSHLLIALCDGVPAGFKIGYALDDTVFYSWLGGVLPPFRRQGIAQFLLQAQQAWALNQGYHRIEVKTRNSFPAMLMMLIKNGYQLIELEKAESVADNRLRLAKVLTEPQVCPG</sequence>
<keyword evidence="3" id="KW-1185">Reference proteome</keyword>
<dbReference type="InterPro" id="IPR000182">
    <property type="entry name" value="GNAT_dom"/>
</dbReference>
<dbReference type="GO" id="GO:0016747">
    <property type="term" value="F:acyltransferase activity, transferring groups other than amino-acyl groups"/>
    <property type="evidence" value="ECO:0007669"/>
    <property type="project" value="InterPro"/>
</dbReference>
<protein>
    <submittedName>
        <fullName evidence="2">Acetyltransferase (GNAT) family protein</fullName>
    </submittedName>
</protein>
<proteinExistence type="predicted"/>
<dbReference type="SUPFAM" id="SSF55729">
    <property type="entry name" value="Acyl-CoA N-acyltransferases (Nat)"/>
    <property type="match status" value="1"/>
</dbReference>
<dbReference type="Pfam" id="PF00583">
    <property type="entry name" value="Acetyltransf_1"/>
    <property type="match status" value="1"/>
</dbReference>
<gene>
    <name evidence="2" type="ORF">C8D90_103312</name>
</gene>
<dbReference type="Proteomes" id="UP000254848">
    <property type="component" value="Unassembled WGS sequence"/>
</dbReference>
<comment type="caution">
    <text evidence="2">The sequence shown here is derived from an EMBL/GenBank/DDBJ whole genome shotgun (WGS) entry which is preliminary data.</text>
</comment>
<evidence type="ECO:0000259" key="1">
    <source>
        <dbReference type="PROSITE" id="PS51186"/>
    </source>
</evidence>
<evidence type="ECO:0000313" key="3">
    <source>
        <dbReference type="Proteomes" id="UP000254848"/>
    </source>
</evidence>